<reference evidence="3" key="1">
    <citation type="journal article" date="2019" name="Int. J. Syst. Evol. Microbiol.">
        <title>The Global Catalogue of Microorganisms (GCM) 10K type strain sequencing project: providing services to taxonomists for standard genome sequencing and annotation.</title>
        <authorList>
            <consortium name="The Broad Institute Genomics Platform"/>
            <consortium name="The Broad Institute Genome Sequencing Center for Infectious Disease"/>
            <person name="Wu L."/>
            <person name="Ma J."/>
        </authorList>
    </citation>
    <scope>NUCLEOTIDE SEQUENCE [LARGE SCALE GENOMIC DNA]</scope>
    <source>
        <strain evidence="3">CCM 8689</strain>
    </source>
</reference>
<evidence type="ECO:0000259" key="1">
    <source>
        <dbReference type="Pfam" id="PF04230"/>
    </source>
</evidence>
<name>A0ABV8NT80_9SPHI</name>
<accession>A0ABV8NT80</accession>
<sequence length="438" mass="49966">MDRRKFIRISALSTATTFVVNEVFSKVLIENLDGENSSKKPRNILLRSGWQSENIGDIAHTPAMMALIQKYIPSATVTFWPWYNYLPTDEVEMIKKRFPNVKIVEGTYDKDGKASSSELQEAINTTDFLLHNSGPGTIAWENLDTFKKMTGKPFGVFGVTYGLWGTPETTTLSKAEFVYLRDSVSLQKVVAAGVKSPIIKFVPDAVFSIDVTDDVKANQFLEDNNLEEGKFLCCIPHHRYTPVWLHKHKNKPFDAQKNTRNEQMKENDHHPLREAITAVIRNTEHKILICNEDETEQIIGKEWLFDLLPEDVKPRVVFLNRHWLTDEAISVYKKSAGLFGNEMHSPIMCIAFGIPAIVCRWEEQSSKGIMWQDIGLGEWLFDFDKTEDVNRFVPTVLTMASQPKQAQAKAKTAMKLTKLLHKKAMKEFELISRPLDAI</sequence>
<evidence type="ECO:0000313" key="3">
    <source>
        <dbReference type="Proteomes" id="UP001595792"/>
    </source>
</evidence>
<proteinExistence type="predicted"/>
<protein>
    <submittedName>
        <fullName evidence="2">Polysaccharide pyruvyl transferase family protein</fullName>
    </submittedName>
</protein>
<keyword evidence="3" id="KW-1185">Reference proteome</keyword>
<gene>
    <name evidence="2" type="ORF">ACFOUY_19225</name>
</gene>
<comment type="caution">
    <text evidence="2">The sequence shown here is derived from an EMBL/GenBank/DDBJ whole genome shotgun (WGS) entry which is preliminary data.</text>
</comment>
<dbReference type="RefSeq" id="WP_378962894.1">
    <property type="nucleotide sequence ID" value="NZ_JBHRXC010000001.1"/>
</dbReference>
<dbReference type="Pfam" id="PF04230">
    <property type="entry name" value="PS_pyruv_trans"/>
    <property type="match status" value="1"/>
</dbReference>
<evidence type="ECO:0000313" key="2">
    <source>
        <dbReference type="EMBL" id="MFC4198847.1"/>
    </source>
</evidence>
<dbReference type="EMBL" id="JBHSBY010000143">
    <property type="protein sequence ID" value="MFC4198847.1"/>
    <property type="molecule type" value="Genomic_DNA"/>
</dbReference>
<dbReference type="Proteomes" id="UP001595792">
    <property type="component" value="Unassembled WGS sequence"/>
</dbReference>
<feature type="domain" description="Polysaccharide pyruvyl transferase" evidence="1">
    <location>
        <begin position="54"/>
        <end position="361"/>
    </location>
</feature>
<organism evidence="2 3">
    <name type="scientific">Pedobacter jamesrossensis</name>
    <dbReference type="NCBI Taxonomy" id="1908238"/>
    <lineage>
        <taxon>Bacteria</taxon>
        <taxon>Pseudomonadati</taxon>
        <taxon>Bacteroidota</taxon>
        <taxon>Sphingobacteriia</taxon>
        <taxon>Sphingobacteriales</taxon>
        <taxon>Sphingobacteriaceae</taxon>
        <taxon>Pedobacter</taxon>
    </lineage>
</organism>
<keyword evidence="2" id="KW-0808">Transferase</keyword>
<dbReference type="GO" id="GO:0016740">
    <property type="term" value="F:transferase activity"/>
    <property type="evidence" value="ECO:0007669"/>
    <property type="project" value="UniProtKB-KW"/>
</dbReference>
<dbReference type="InterPro" id="IPR007345">
    <property type="entry name" value="Polysacch_pyruvyl_Trfase"/>
</dbReference>